<proteinExistence type="inferred from homology"/>
<keyword evidence="11 12" id="KW-0472">Membrane</keyword>
<evidence type="ECO:0000313" key="17">
    <source>
        <dbReference type="EMBL" id="RIH84566.1"/>
    </source>
</evidence>
<dbReference type="InterPro" id="IPR036266">
    <property type="entry name" value="SecA_Wing/Scaffold_sf"/>
</dbReference>
<evidence type="ECO:0000256" key="10">
    <source>
        <dbReference type="ARBA" id="ARBA00023010"/>
    </source>
</evidence>
<dbReference type="InterPro" id="IPR011115">
    <property type="entry name" value="SecA_DEAD"/>
</dbReference>
<dbReference type="PANTHER" id="PTHR30612:SF0">
    <property type="entry name" value="CHLOROPLAST PROTEIN-TRANSPORTING ATPASE"/>
    <property type="match status" value="1"/>
</dbReference>
<dbReference type="PRINTS" id="PR00906">
    <property type="entry name" value="SECA"/>
</dbReference>
<dbReference type="InterPro" id="IPR020937">
    <property type="entry name" value="SecA_CS"/>
</dbReference>
<evidence type="ECO:0000256" key="2">
    <source>
        <dbReference type="ARBA" id="ARBA00007650"/>
    </source>
</evidence>
<sequence length="1005" mass="114481">MLGLINKLFDNNERHIARYWKTVVAPVNALEPEVQKIEDLAAAYAELRQRYENGEPLDNLLHMAFALTRESSRRYLGLRHYDVQLIGGAALHEGKIAEMRTGEGKTLVATLAVALNAITGKGVHLVTVNDYLARRDAEWMGPVYRGLGLTVGIIQHNSTPEQRQAAYRSDVTYVTNSELGFDYLRDNMVVQPEFLVLRHDTPLHYAIIDEVDSILIDEARTPLIISGPAEKATDLYYRMAEIAKKLERGEKAEPGVRKEPTGDYTIDEKQKSVHLTVQGIAKAEKLLGVEGLFNTENMEKAHMLTQALRAKELYFVDRDYIIQDGQVIIVDEFTGRLMPGRRYGEGLHQAIEAKEGVKIERENQTLATITYQNFFRLYEKVAGMTGTAKTEEKEFQEIYGMDVRTIPTNKKVIREDSPDVVYRSERGKFFAVVEEIVEKYEKGQPVLVGTISVEKSERLSAMLKEPRHYLPQLEFRTQLFLKAAEKQSGGQWEQIRSLLARPTQLKEADLEPYDSAIPPKGNLRTAWEALKRSVHTLELIRKGIPHQVLNAKYHERESEIVAQAGRSKTVTISTNMAGRGTDIKLGGNAEYLAAALLQKEGFDRYEWKVELFIKKLVQGEEDEARRLGTELGVRPEIMEEIRRLRDTCAADEVRVKELGGLHIIGTERHESRRIDNQLRGRAGRQGDPGSSRFYVSFDDDLMRLFASERIIAMLDRMGFDDSEPIVNNMVTASIERAQKRVEDRNFGIRKQLLQFDDVMARQREVVYAQRRTILLGKDEEVREAAQAMIEDSVAAAAELHLNPQVHPEDWDLGALKGAMVDFVPGLEGYDYESLRSLKADEGVEKLVEAALAEYARREAELSPQIMRAVERFVILQVVDNFWKEHLHNLDVLRQGIGLRGYGQKDPFQEYKFEATKLFNEMIATIKSEVTKFLFRLKVELEPVIRQQPMPTPVVEASPAASAFAQPQPDPFTVRREKHAPNPNPSGLSRAERRRLEREERKKHKK</sequence>
<organism evidence="17 18">
    <name type="scientific">Calidithermus roseus</name>
    <dbReference type="NCBI Taxonomy" id="1644118"/>
    <lineage>
        <taxon>Bacteria</taxon>
        <taxon>Thermotogati</taxon>
        <taxon>Deinococcota</taxon>
        <taxon>Deinococci</taxon>
        <taxon>Thermales</taxon>
        <taxon>Thermaceae</taxon>
        <taxon>Calidithermus</taxon>
    </lineage>
</organism>
<dbReference type="FunFam" id="3.90.1440.10:FF:000002">
    <property type="entry name" value="Protein translocase subunit SecA"/>
    <property type="match status" value="1"/>
</dbReference>
<evidence type="ECO:0000256" key="6">
    <source>
        <dbReference type="ARBA" id="ARBA00022741"/>
    </source>
</evidence>
<evidence type="ECO:0000256" key="3">
    <source>
        <dbReference type="ARBA" id="ARBA00022448"/>
    </source>
</evidence>
<dbReference type="GO" id="GO:0065002">
    <property type="term" value="P:intracellular protein transmembrane transport"/>
    <property type="evidence" value="ECO:0007669"/>
    <property type="project" value="UniProtKB-UniRule"/>
</dbReference>
<dbReference type="Pfam" id="PF07516">
    <property type="entry name" value="SecA_SW"/>
    <property type="match status" value="1"/>
</dbReference>
<keyword evidence="4 12" id="KW-1003">Cell membrane</keyword>
<dbReference type="InterPro" id="IPR014018">
    <property type="entry name" value="SecA_motor_DEAD"/>
</dbReference>
<dbReference type="GO" id="GO:0043952">
    <property type="term" value="P:protein transport by the Sec complex"/>
    <property type="evidence" value="ECO:0007669"/>
    <property type="project" value="TreeGrafter"/>
</dbReference>
<comment type="subunit">
    <text evidence="12">Monomer and homodimer. Part of the essential Sec protein translocation apparatus which comprises SecA, SecYEG and auxiliary proteins SecDF. Other proteins may also be involved.</text>
</comment>
<dbReference type="GO" id="GO:0005524">
    <property type="term" value="F:ATP binding"/>
    <property type="evidence" value="ECO:0007669"/>
    <property type="project" value="UniProtKB-UniRule"/>
</dbReference>
<comment type="catalytic activity">
    <reaction evidence="12">
        <text>ATP + H2O + cellular proteinSide 1 = ADP + phosphate + cellular proteinSide 2.</text>
        <dbReference type="EC" id="7.4.2.8"/>
    </reaction>
</comment>
<dbReference type="InterPro" id="IPR036670">
    <property type="entry name" value="SecA_X-link_sf"/>
</dbReference>
<accession>A0A399ELP8</accession>
<keyword evidence="6 12" id="KW-0547">Nucleotide-binding</keyword>
<keyword evidence="7 12" id="KW-0067">ATP-binding</keyword>
<keyword evidence="8 12" id="KW-0653">Protein transport</keyword>
<dbReference type="GO" id="GO:0031522">
    <property type="term" value="C:cell envelope Sec protein transport complex"/>
    <property type="evidence" value="ECO:0007669"/>
    <property type="project" value="TreeGrafter"/>
</dbReference>
<dbReference type="InterPro" id="IPR014001">
    <property type="entry name" value="Helicase_ATP-bd"/>
</dbReference>
<dbReference type="FunFam" id="1.10.3060.10:FF:000003">
    <property type="entry name" value="Protein translocase subunit SecA"/>
    <property type="match status" value="1"/>
</dbReference>
<dbReference type="CDD" id="cd17928">
    <property type="entry name" value="DEXDc_SecA"/>
    <property type="match status" value="1"/>
</dbReference>
<dbReference type="EMBL" id="QWLA01000055">
    <property type="protein sequence ID" value="RIH84566.1"/>
    <property type="molecule type" value="Genomic_DNA"/>
</dbReference>
<dbReference type="GO" id="GO:0005829">
    <property type="term" value="C:cytosol"/>
    <property type="evidence" value="ECO:0007669"/>
    <property type="project" value="TreeGrafter"/>
</dbReference>
<dbReference type="InterPro" id="IPR000185">
    <property type="entry name" value="SecA"/>
</dbReference>
<comment type="function">
    <text evidence="12">Part of the Sec protein translocase complex. Interacts with the SecYEG preprotein conducting channel. Has a central role in coupling the hydrolysis of ATP to the transfer of proteins into and across the cell membrane, serving as an ATP-driven molecular motor driving the stepwise translocation of polypeptide chains across the membrane.</text>
</comment>
<protein>
    <recommendedName>
        <fullName evidence="12 13">Protein translocase subunit SecA</fullName>
        <ecNumber evidence="12">7.4.2.8</ecNumber>
    </recommendedName>
</protein>
<dbReference type="Pfam" id="PF01043">
    <property type="entry name" value="SecA_PP_bind"/>
    <property type="match status" value="1"/>
</dbReference>
<feature type="domain" description="Helicase ATP-binding" evidence="15">
    <location>
        <begin position="86"/>
        <end position="247"/>
    </location>
</feature>
<dbReference type="SUPFAM" id="SSF52540">
    <property type="entry name" value="P-loop containing nucleoside triphosphate hydrolases"/>
    <property type="match status" value="2"/>
</dbReference>
<dbReference type="Pfam" id="PF21090">
    <property type="entry name" value="P-loop_SecA"/>
    <property type="match status" value="1"/>
</dbReference>
<evidence type="ECO:0000256" key="7">
    <source>
        <dbReference type="ARBA" id="ARBA00022840"/>
    </source>
</evidence>
<dbReference type="PANTHER" id="PTHR30612">
    <property type="entry name" value="SECA INNER MEMBRANE COMPONENT OF SEC PROTEIN SECRETION SYSTEM"/>
    <property type="match status" value="1"/>
</dbReference>
<evidence type="ECO:0000259" key="15">
    <source>
        <dbReference type="PROSITE" id="PS51192"/>
    </source>
</evidence>
<evidence type="ECO:0000256" key="8">
    <source>
        <dbReference type="ARBA" id="ARBA00022927"/>
    </source>
</evidence>
<comment type="similarity">
    <text evidence="2 12 13">Belongs to the SecA family.</text>
</comment>
<dbReference type="EC" id="7.4.2.8" evidence="12"/>
<evidence type="ECO:0000256" key="5">
    <source>
        <dbReference type="ARBA" id="ARBA00022490"/>
    </source>
</evidence>
<dbReference type="OrthoDB" id="9805579at2"/>
<dbReference type="SUPFAM" id="SSF81767">
    <property type="entry name" value="Pre-protein crosslinking domain of SecA"/>
    <property type="match status" value="1"/>
</dbReference>
<feature type="domain" description="SecA family profile" evidence="16">
    <location>
        <begin position="2"/>
        <end position="726"/>
    </location>
</feature>
<dbReference type="SMART" id="SM00957">
    <property type="entry name" value="SecA_DEAD"/>
    <property type="match status" value="1"/>
</dbReference>
<evidence type="ECO:0000256" key="4">
    <source>
        <dbReference type="ARBA" id="ARBA00022475"/>
    </source>
</evidence>
<dbReference type="PROSITE" id="PS51196">
    <property type="entry name" value="SECA_MOTOR_DEAD"/>
    <property type="match status" value="1"/>
</dbReference>
<dbReference type="CDD" id="cd18803">
    <property type="entry name" value="SF2_C_secA"/>
    <property type="match status" value="1"/>
</dbReference>
<keyword evidence="9 12" id="KW-1278">Translocase</keyword>
<feature type="compositionally biased region" description="Basic and acidic residues" evidence="14">
    <location>
        <begin position="989"/>
        <end position="999"/>
    </location>
</feature>
<keyword evidence="5 12" id="KW-0963">Cytoplasm</keyword>
<gene>
    <name evidence="12 17" type="primary">secA</name>
    <name evidence="17" type="ORF">Mrose_02583</name>
</gene>
<dbReference type="AlphaFoldDB" id="A0A399ELP8"/>
<dbReference type="GO" id="GO:0005886">
    <property type="term" value="C:plasma membrane"/>
    <property type="evidence" value="ECO:0007669"/>
    <property type="project" value="UniProtKB-SubCell"/>
</dbReference>
<dbReference type="PROSITE" id="PS01312">
    <property type="entry name" value="SECA"/>
    <property type="match status" value="1"/>
</dbReference>
<dbReference type="Gene3D" id="3.90.1440.10">
    <property type="entry name" value="SecA, preprotein cross-linking domain"/>
    <property type="match status" value="1"/>
</dbReference>
<comment type="subcellular location">
    <subcellularLocation>
        <location evidence="12">Cell membrane</location>
        <topology evidence="12">Peripheral membrane protein</topology>
        <orientation evidence="12">Cytoplasmic side</orientation>
    </subcellularLocation>
    <subcellularLocation>
        <location evidence="12">Cytoplasm</location>
    </subcellularLocation>
    <subcellularLocation>
        <location evidence="1">Membrane</location>
        <topology evidence="1">Peripheral membrane protein</topology>
    </subcellularLocation>
    <text evidence="12">Distribution is 50-50.</text>
</comment>
<keyword evidence="18" id="KW-1185">Reference proteome</keyword>
<evidence type="ECO:0000256" key="12">
    <source>
        <dbReference type="HAMAP-Rule" id="MF_01382"/>
    </source>
</evidence>
<feature type="binding site" evidence="12">
    <location>
        <position position="84"/>
    </location>
    <ligand>
        <name>ATP</name>
        <dbReference type="ChEBI" id="CHEBI:30616"/>
    </ligand>
</feature>
<evidence type="ECO:0000259" key="16">
    <source>
        <dbReference type="PROSITE" id="PS51196"/>
    </source>
</evidence>
<dbReference type="GO" id="GO:0006605">
    <property type="term" value="P:protein targeting"/>
    <property type="evidence" value="ECO:0007669"/>
    <property type="project" value="UniProtKB-UniRule"/>
</dbReference>
<dbReference type="InterPro" id="IPR027417">
    <property type="entry name" value="P-loop_NTPase"/>
</dbReference>
<dbReference type="PROSITE" id="PS51192">
    <property type="entry name" value="HELICASE_ATP_BIND_1"/>
    <property type="match status" value="1"/>
</dbReference>
<dbReference type="SMART" id="SM00958">
    <property type="entry name" value="SecA_PP_bind"/>
    <property type="match status" value="1"/>
</dbReference>
<name>A0A399ELP8_9DEIN</name>
<dbReference type="InterPro" id="IPR044722">
    <property type="entry name" value="SecA_SF2_C"/>
</dbReference>
<evidence type="ECO:0000256" key="13">
    <source>
        <dbReference type="RuleBase" id="RU003874"/>
    </source>
</evidence>
<feature type="compositionally biased region" description="Low complexity" evidence="14">
    <location>
        <begin position="955"/>
        <end position="966"/>
    </location>
</feature>
<dbReference type="InterPro" id="IPR011116">
    <property type="entry name" value="SecA_Wing/Scaffold"/>
</dbReference>
<dbReference type="SUPFAM" id="SSF81886">
    <property type="entry name" value="Helical scaffold and wing domains of SecA"/>
    <property type="match status" value="1"/>
</dbReference>
<dbReference type="Proteomes" id="UP000265341">
    <property type="component" value="Unassembled WGS sequence"/>
</dbReference>
<dbReference type="Gene3D" id="3.40.50.300">
    <property type="entry name" value="P-loop containing nucleotide triphosphate hydrolases"/>
    <property type="match status" value="2"/>
</dbReference>
<dbReference type="Gene3D" id="1.10.3060.10">
    <property type="entry name" value="Helical scaffold and wing domains of SecA"/>
    <property type="match status" value="1"/>
</dbReference>
<dbReference type="InterPro" id="IPR011130">
    <property type="entry name" value="SecA_preprotein_X-link_dom"/>
</dbReference>
<comment type="caution">
    <text evidence="17">The sequence shown here is derived from an EMBL/GenBank/DDBJ whole genome shotgun (WGS) entry which is preliminary data.</text>
</comment>
<dbReference type="NCBIfam" id="TIGR00963">
    <property type="entry name" value="secA"/>
    <property type="match status" value="1"/>
</dbReference>
<evidence type="ECO:0000313" key="18">
    <source>
        <dbReference type="Proteomes" id="UP000265341"/>
    </source>
</evidence>
<dbReference type="RefSeq" id="WP_119278919.1">
    <property type="nucleotide sequence ID" value="NZ_QWLA01000055.1"/>
</dbReference>
<dbReference type="GO" id="GO:0017038">
    <property type="term" value="P:protein import"/>
    <property type="evidence" value="ECO:0007669"/>
    <property type="project" value="InterPro"/>
</dbReference>
<keyword evidence="3 12" id="KW-0813">Transport</keyword>
<feature type="region of interest" description="Disordered" evidence="14">
    <location>
        <begin position="955"/>
        <end position="1005"/>
    </location>
</feature>
<reference evidence="17 18" key="1">
    <citation type="submission" date="2018-08" db="EMBL/GenBank/DDBJ databases">
        <title>Meiothermus roseus NBRC 110900 genome sequencing project.</title>
        <authorList>
            <person name="Da Costa M.S."/>
            <person name="Albuquerque L."/>
            <person name="Raposo P."/>
            <person name="Froufe H.J.C."/>
            <person name="Barroso C.S."/>
            <person name="Egas C."/>
        </authorList>
    </citation>
    <scope>NUCLEOTIDE SEQUENCE [LARGE SCALE GENOMIC DNA]</scope>
    <source>
        <strain evidence="17 18">NBRC 110900</strain>
    </source>
</reference>
<evidence type="ECO:0000256" key="1">
    <source>
        <dbReference type="ARBA" id="ARBA00004170"/>
    </source>
</evidence>
<evidence type="ECO:0000256" key="14">
    <source>
        <dbReference type="SAM" id="MobiDB-lite"/>
    </source>
</evidence>
<keyword evidence="10 12" id="KW-0811">Translocation</keyword>
<evidence type="ECO:0000256" key="9">
    <source>
        <dbReference type="ARBA" id="ARBA00022967"/>
    </source>
</evidence>
<evidence type="ECO:0000256" key="11">
    <source>
        <dbReference type="ARBA" id="ARBA00023136"/>
    </source>
</evidence>
<feature type="binding site" evidence="12">
    <location>
        <begin position="102"/>
        <end position="106"/>
    </location>
    <ligand>
        <name>ATP</name>
        <dbReference type="ChEBI" id="CHEBI:30616"/>
    </ligand>
</feature>
<dbReference type="Pfam" id="PF07517">
    <property type="entry name" value="SecA_DEAD"/>
    <property type="match status" value="1"/>
</dbReference>
<feature type="binding site" evidence="12">
    <location>
        <position position="582"/>
    </location>
    <ligand>
        <name>ATP</name>
        <dbReference type="ChEBI" id="CHEBI:30616"/>
    </ligand>
</feature>
<dbReference type="GO" id="GO:0008564">
    <property type="term" value="F:protein-exporting ATPase activity"/>
    <property type="evidence" value="ECO:0007669"/>
    <property type="project" value="UniProtKB-EC"/>
</dbReference>
<dbReference type="HAMAP" id="MF_01382">
    <property type="entry name" value="SecA"/>
    <property type="match status" value="1"/>
</dbReference>